<evidence type="ECO:0000313" key="2">
    <source>
        <dbReference type="Proteomes" id="UP000596742"/>
    </source>
</evidence>
<dbReference type="EMBL" id="UYJE01003409">
    <property type="protein sequence ID" value="VDI18988.1"/>
    <property type="molecule type" value="Genomic_DNA"/>
</dbReference>
<proteinExistence type="predicted"/>
<keyword evidence="2" id="KW-1185">Reference proteome</keyword>
<sequence length="104" mass="12404">PPGDLNDEKKRWLIVGICLHSIISPLLRKYVDPIVSTLYNSLVSSDSIDTQGYYRYLKKYPATNRYFLNYESINNNRNVPKRKINNKWLNDYQNYDYRVKSHVD</sequence>
<accession>A0A8B6DGV9</accession>
<name>A0A8B6DGV9_MYTGA</name>
<evidence type="ECO:0000313" key="1">
    <source>
        <dbReference type="EMBL" id="VDI18988.1"/>
    </source>
</evidence>
<feature type="non-terminal residue" evidence="1">
    <location>
        <position position="1"/>
    </location>
</feature>
<dbReference type="Proteomes" id="UP000596742">
    <property type="component" value="Unassembled WGS sequence"/>
</dbReference>
<comment type="caution">
    <text evidence="1">The sequence shown here is derived from an EMBL/GenBank/DDBJ whole genome shotgun (WGS) entry which is preliminary data.</text>
</comment>
<gene>
    <name evidence="1" type="ORF">MGAL_10B092068</name>
</gene>
<organism evidence="1 2">
    <name type="scientific">Mytilus galloprovincialis</name>
    <name type="common">Mediterranean mussel</name>
    <dbReference type="NCBI Taxonomy" id="29158"/>
    <lineage>
        <taxon>Eukaryota</taxon>
        <taxon>Metazoa</taxon>
        <taxon>Spiralia</taxon>
        <taxon>Lophotrochozoa</taxon>
        <taxon>Mollusca</taxon>
        <taxon>Bivalvia</taxon>
        <taxon>Autobranchia</taxon>
        <taxon>Pteriomorphia</taxon>
        <taxon>Mytilida</taxon>
        <taxon>Mytiloidea</taxon>
        <taxon>Mytilidae</taxon>
        <taxon>Mytilinae</taxon>
        <taxon>Mytilus</taxon>
    </lineage>
</organism>
<dbReference type="AlphaFoldDB" id="A0A8B6DGV9"/>
<reference evidence="1" key="1">
    <citation type="submission" date="2018-11" db="EMBL/GenBank/DDBJ databases">
        <authorList>
            <person name="Alioto T."/>
            <person name="Alioto T."/>
        </authorList>
    </citation>
    <scope>NUCLEOTIDE SEQUENCE</scope>
</reference>
<protein>
    <submittedName>
        <fullName evidence="1">Uncharacterized protein</fullName>
    </submittedName>
</protein>
<dbReference type="OrthoDB" id="5988093at2759"/>